<keyword evidence="2" id="KW-1185">Reference proteome</keyword>
<organism evidence="1 2">
    <name type="scientific">Streptomyces halobius</name>
    <dbReference type="NCBI Taxonomy" id="2879846"/>
    <lineage>
        <taxon>Bacteria</taxon>
        <taxon>Bacillati</taxon>
        <taxon>Actinomycetota</taxon>
        <taxon>Actinomycetes</taxon>
        <taxon>Kitasatosporales</taxon>
        <taxon>Streptomycetaceae</taxon>
        <taxon>Streptomyces</taxon>
    </lineage>
</organism>
<sequence>MIESVLPPLSAAAAIALTYVFCIRPMRQGRGCHTRPGRSRAARSSCGTAETIATDRTDAEITRLRGEIRLLQRELDLRSTDTVRLEKDESC</sequence>
<reference evidence="1" key="1">
    <citation type="submission" date="2021-10" db="EMBL/GenBank/DDBJ databases">
        <title>Streptomyces nigrumlapis sp.nov.,an antimicrobial producing actinobacterium isolated from Black Gobi rocks.</title>
        <authorList>
            <person name="Wen Y."/>
            <person name="Zhang W."/>
            <person name="Liu X.G."/>
        </authorList>
    </citation>
    <scope>NUCLEOTIDE SEQUENCE</scope>
    <source>
        <strain evidence="1">ST13-2-2</strain>
    </source>
</reference>
<dbReference type="RefSeq" id="WP_248862708.1">
    <property type="nucleotide sequence ID" value="NZ_CP086322.1"/>
</dbReference>
<dbReference type="Proteomes" id="UP000830115">
    <property type="component" value="Chromosome"/>
</dbReference>
<proteinExistence type="predicted"/>
<name>A0ABY4M2B0_9ACTN</name>
<gene>
    <name evidence="1" type="ORF">K9S39_08525</name>
</gene>
<evidence type="ECO:0000313" key="1">
    <source>
        <dbReference type="EMBL" id="UQA91894.1"/>
    </source>
</evidence>
<dbReference type="EMBL" id="CP086322">
    <property type="protein sequence ID" value="UQA91894.1"/>
    <property type="molecule type" value="Genomic_DNA"/>
</dbReference>
<protein>
    <submittedName>
        <fullName evidence="1">Uncharacterized protein</fullName>
    </submittedName>
</protein>
<accession>A0ABY4M2B0</accession>
<evidence type="ECO:0000313" key="2">
    <source>
        <dbReference type="Proteomes" id="UP000830115"/>
    </source>
</evidence>